<dbReference type="PANTHER" id="PTHR48043">
    <property type="entry name" value="EG:EG0003.4 PROTEIN-RELATED"/>
    <property type="match status" value="1"/>
</dbReference>
<protein>
    <recommendedName>
        <fullName evidence="2">glucuronosyltransferase</fullName>
        <ecNumber evidence="2">2.4.1.17</ecNumber>
    </recommendedName>
</protein>
<name>A0AAN5IB44_9BILA</name>
<dbReference type="GO" id="GO:0015020">
    <property type="term" value="F:glucuronosyltransferase activity"/>
    <property type="evidence" value="ECO:0007669"/>
    <property type="project" value="UniProtKB-EC"/>
</dbReference>
<proteinExistence type="inferred from homology"/>
<comment type="caution">
    <text evidence="7">The sequence shown here is derived from an EMBL/GenBank/DDBJ whole genome shotgun (WGS) entry which is preliminary data.</text>
</comment>
<gene>
    <name evidence="7" type="ORF">PMAYCL1PPCAC_29757</name>
</gene>
<keyword evidence="3" id="KW-0328">Glycosyltransferase</keyword>
<evidence type="ECO:0000256" key="6">
    <source>
        <dbReference type="ARBA" id="ARBA00047475"/>
    </source>
</evidence>
<dbReference type="PANTHER" id="PTHR48043:SF23">
    <property type="entry name" value="UDP-GLUCURONOSYLTRANSFERASE"/>
    <property type="match status" value="1"/>
</dbReference>
<evidence type="ECO:0000313" key="8">
    <source>
        <dbReference type="Proteomes" id="UP001328107"/>
    </source>
</evidence>
<dbReference type="EMBL" id="BTRK01000006">
    <property type="protein sequence ID" value="GMR59562.1"/>
    <property type="molecule type" value="Genomic_DNA"/>
</dbReference>
<comment type="catalytic activity">
    <reaction evidence="6">
        <text>glucuronate acceptor + UDP-alpha-D-glucuronate = acceptor beta-D-glucuronoside + UDP + H(+)</text>
        <dbReference type="Rhea" id="RHEA:21032"/>
        <dbReference type="ChEBI" id="CHEBI:15378"/>
        <dbReference type="ChEBI" id="CHEBI:58052"/>
        <dbReference type="ChEBI" id="CHEBI:58223"/>
        <dbReference type="ChEBI" id="CHEBI:132367"/>
        <dbReference type="ChEBI" id="CHEBI:132368"/>
        <dbReference type="EC" id="2.4.1.17"/>
    </reaction>
</comment>
<keyword evidence="5" id="KW-0732">Signal</keyword>
<comment type="similarity">
    <text evidence="1">Belongs to the UDP-glycosyltransferase family.</text>
</comment>
<dbReference type="AlphaFoldDB" id="A0AAN5IB44"/>
<organism evidence="7 8">
    <name type="scientific">Pristionchus mayeri</name>
    <dbReference type="NCBI Taxonomy" id="1317129"/>
    <lineage>
        <taxon>Eukaryota</taxon>
        <taxon>Metazoa</taxon>
        <taxon>Ecdysozoa</taxon>
        <taxon>Nematoda</taxon>
        <taxon>Chromadorea</taxon>
        <taxon>Rhabditida</taxon>
        <taxon>Rhabditina</taxon>
        <taxon>Diplogasteromorpha</taxon>
        <taxon>Diplogasteroidea</taxon>
        <taxon>Neodiplogasteridae</taxon>
        <taxon>Pristionchus</taxon>
    </lineage>
</organism>
<dbReference type="InterPro" id="IPR002213">
    <property type="entry name" value="UDP_glucos_trans"/>
</dbReference>
<dbReference type="EC" id="2.4.1.17" evidence="2"/>
<dbReference type="SUPFAM" id="SSF53756">
    <property type="entry name" value="UDP-Glycosyltransferase/glycogen phosphorylase"/>
    <property type="match status" value="1"/>
</dbReference>
<reference evidence="8" key="1">
    <citation type="submission" date="2022-10" db="EMBL/GenBank/DDBJ databases">
        <title>Genome assembly of Pristionchus species.</title>
        <authorList>
            <person name="Yoshida K."/>
            <person name="Sommer R.J."/>
        </authorList>
    </citation>
    <scope>NUCLEOTIDE SEQUENCE [LARGE SCALE GENOMIC DNA]</scope>
    <source>
        <strain evidence="8">RS5460</strain>
    </source>
</reference>
<evidence type="ECO:0000256" key="5">
    <source>
        <dbReference type="ARBA" id="ARBA00022729"/>
    </source>
</evidence>
<accession>A0AAN5IB44</accession>
<evidence type="ECO:0000313" key="7">
    <source>
        <dbReference type="EMBL" id="GMR59562.1"/>
    </source>
</evidence>
<dbReference type="InterPro" id="IPR050271">
    <property type="entry name" value="UDP-glycosyltransferase"/>
</dbReference>
<evidence type="ECO:0000256" key="4">
    <source>
        <dbReference type="ARBA" id="ARBA00022679"/>
    </source>
</evidence>
<evidence type="ECO:0000256" key="2">
    <source>
        <dbReference type="ARBA" id="ARBA00012544"/>
    </source>
</evidence>
<evidence type="ECO:0000256" key="3">
    <source>
        <dbReference type="ARBA" id="ARBA00022676"/>
    </source>
</evidence>
<sequence length="209" mass="23400">MANFPSPRPLKFLAYSPMFGNSHTVLMGSFCDALIDEGHEVVLFAPLFTPSNGSHGTKRARIIEYPTCAAAKKREETNKKEGGIISDFWRSKNGSSIGCWDSQRPFFTALINQMNEILDDSLIIDKLRGEKFDGAFCEVFDYGAMVLMHVLGIRNYALAYAGPTYEWGFEITGAPAMTSYVPGILTGFGEKMTFRQRWENFRSLGYATK</sequence>
<dbReference type="Pfam" id="PF00201">
    <property type="entry name" value="UDPGT"/>
    <property type="match status" value="1"/>
</dbReference>
<keyword evidence="4" id="KW-0808">Transferase</keyword>
<keyword evidence="8" id="KW-1185">Reference proteome</keyword>
<dbReference type="Proteomes" id="UP001328107">
    <property type="component" value="Unassembled WGS sequence"/>
</dbReference>
<evidence type="ECO:0000256" key="1">
    <source>
        <dbReference type="ARBA" id="ARBA00009995"/>
    </source>
</evidence>